<dbReference type="Proteomes" id="UP000441208">
    <property type="component" value="Unassembled WGS sequence"/>
</dbReference>
<protein>
    <submittedName>
        <fullName evidence="1">Uncharacterized protein</fullName>
    </submittedName>
</protein>
<gene>
    <name evidence="1" type="ORF">PF007_g13050</name>
</gene>
<evidence type="ECO:0000313" key="2">
    <source>
        <dbReference type="Proteomes" id="UP000441208"/>
    </source>
</evidence>
<proteinExistence type="predicted"/>
<feature type="non-terminal residue" evidence="1">
    <location>
        <position position="16"/>
    </location>
</feature>
<sequence>MELEQSVSAEALLLAE</sequence>
<dbReference type="AlphaFoldDB" id="A0A6A3S266"/>
<accession>A0A6A3S266</accession>
<comment type="caution">
    <text evidence="1">The sequence shown here is derived from an EMBL/GenBank/DDBJ whole genome shotgun (WGS) entry which is preliminary data.</text>
</comment>
<evidence type="ECO:0000313" key="1">
    <source>
        <dbReference type="EMBL" id="KAE9107403.1"/>
    </source>
</evidence>
<organism evidence="1 2">
    <name type="scientific">Phytophthora fragariae</name>
    <dbReference type="NCBI Taxonomy" id="53985"/>
    <lineage>
        <taxon>Eukaryota</taxon>
        <taxon>Sar</taxon>
        <taxon>Stramenopiles</taxon>
        <taxon>Oomycota</taxon>
        <taxon>Peronosporomycetes</taxon>
        <taxon>Peronosporales</taxon>
        <taxon>Peronosporaceae</taxon>
        <taxon>Phytophthora</taxon>
    </lineage>
</organism>
<name>A0A6A3S266_9STRA</name>
<dbReference type="EMBL" id="QXFZ01000706">
    <property type="protein sequence ID" value="KAE9107403.1"/>
    <property type="molecule type" value="Genomic_DNA"/>
</dbReference>
<reference evidence="1 2" key="1">
    <citation type="submission" date="2018-08" db="EMBL/GenBank/DDBJ databases">
        <title>Genomic investigation of the strawberry pathogen Phytophthora fragariae indicates pathogenicity is determined by transcriptional variation in three key races.</title>
        <authorList>
            <person name="Adams T.M."/>
            <person name="Armitage A.D."/>
            <person name="Sobczyk M.K."/>
            <person name="Bates H.J."/>
            <person name="Dunwell J.M."/>
            <person name="Nellist C.F."/>
            <person name="Harrison R.J."/>
        </authorList>
    </citation>
    <scope>NUCLEOTIDE SEQUENCE [LARGE SCALE GENOMIC DNA]</scope>
    <source>
        <strain evidence="1 2">NOV-71</strain>
    </source>
</reference>